<dbReference type="Proteomes" id="UP000277580">
    <property type="component" value="Unassembled WGS sequence"/>
</dbReference>
<dbReference type="EMBL" id="ML119148">
    <property type="protein sequence ID" value="RPB09806.1"/>
    <property type="molecule type" value="Genomic_DNA"/>
</dbReference>
<accession>A0A3N4KGX6</accession>
<sequence>MFQSLNALKTFDFVFCPLLYSYFVLVTTYSARYGHSPWAAGRRGGGGEEVGLLSVEFTLRFTLVRTLVNRVRLVEGAGK</sequence>
<dbReference type="InParanoid" id="A0A3N4KGX6"/>
<dbReference type="AlphaFoldDB" id="A0A3N4KGX6"/>
<proteinExistence type="predicted"/>
<evidence type="ECO:0000313" key="1">
    <source>
        <dbReference type="EMBL" id="RPB09806.1"/>
    </source>
</evidence>
<reference evidence="1 2" key="1">
    <citation type="journal article" date="2018" name="Nat. Ecol. Evol.">
        <title>Pezizomycetes genomes reveal the molecular basis of ectomycorrhizal truffle lifestyle.</title>
        <authorList>
            <person name="Murat C."/>
            <person name="Payen T."/>
            <person name="Noel B."/>
            <person name="Kuo A."/>
            <person name="Morin E."/>
            <person name="Chen J."/>
            <person name="Kohler A."/>
            <person name="Krizsan K."/>
            <person name="Balestrini R."/>
            <person name="Da Silva C."/>
            <person name="Montanini B."/>
            <person name="Hainaut M."/>
            <person name="Levati E."/>
            <person name="Barry K.W."/>
            <person name="Belfiori B."/>
            <person name="Cichocki N."/>
            <person name="Clum A."/>
            <person name="Dockter R.B."/>
            <person name="Fauchery L."/>
            <person name="Guy J."/>
            <person name="Iotti M."/>
            <person name="Le Tacon F."/>
            <person name="Lindquist E.A."/>
            <person name="Lipzen A."/>
            <person name="Malagnac F."/>
            <person name="Mello A."/>
            <person name="Molinier V."/>
            <person name="Miyauchi S."/>
            <person name="Poulain J."/>
            <person name="Riccioni C."/>
            <person name="Rubini A."/>
            <person name="Sitrit Y."/>
            <person name="Splivallo R."/>
            <person name="Traeger S."/>
            <person name="Wang M."/>
            <person name="Zifcakova L."/>
            <person name="Wipf D."/>
            <person name="Zambonelli A."/>
            <person name="Paolocci F."/>
            <person name="Nowrousian M."/>
            <person name="Ottonello S."/>
            <person name="Baldrian P."/>
            <person name="Spatafora J.W."/>
            <person name="Henrissat B."/>
            <person name="Nagy L.G."/>
            <person name="Aury J.M."/>
            <person name="Wincker P."/>
            <person name="Grigoriev I.V."/>
            <person name="Bonfante P."/>
            <person name="Martin F.M."/>
        </authorList>
    </citation>
    <scope>NUCLEOTIDE SEQUENCE [LARGE SCALE GENOMIC DNA]</scope>
    <source>
        <strain evidence="1 2">CCBAS932</strain>
    </source>
</reference>
<keyword evidence="2" id="KW-1185">Reference proteome</keyword>
<name>A0A3N4KGX6_9PEZI</name>
<evidence type="ECO:0000313" key="2">
    <source>
        <dbReference type="Proteomes" id="UP000277580"/>
    </source>
</evidence>
<gene>
    <name evidence="1" type="ORF">P167DRAFT_286637</name>
</gene>
<protein>
    <submittedName>
        <fullName evidence="1">Uncharacterized protein</fullName>
    </submittedName>
</protein>
<organism evidence="1 2">
    <name type="scientific">Morchella conica CCBAS932</name>
    <dbReference type="NCBI Taxonomy" id="1392247"/>
    <lineage>
        <taxon>Eukaryota</taxon>
        <taxon>Fungi</taxon>
        <taxon>Dikarya</taxon>
        <taxon>Ascomycota</taxon>
        <taxon>Pezizomycotina</taxon>
        <taxon>Pezizomycetes</taxon>
        <taxon>Pezizales</taxon>
        <taxon>Morchellaceae</taxon>
        <taxon>Morchella</taxon>
    </lineage>
</organism>